<accession>A0A944DC10</accession>
<keyword evidence="10" id="KW-1185">Reference proteome</keyword>
<dbReference type="InterPro" id="IPR001486">
    <property type="entry name" value="Hemoglobin_trunc"/>
</dbReference>
<keyword evidence="5 6" id="KW-0408">Iron</keyword>
<gene>
    <name evidence="9" type="ORF">I8J34_21270</name>
</gene>
<evidence type="ECO:0000256" key="1">
    <source>
        <dbReference type="ARBA" id="ARBA00009660"/>
    </source>
</evidence>
<dbReference type="AlphaFoldDB" id="A0A944DC10"/>
<dbReference type="Proteomes" id="UP000694660">
    <property type="component" value="Unassembled WGS sequence"/>
</dbReference>
<dbReference type="InterPro" id="IPR016339">
    <property type="entry name" value="Hemoglobin_trunc_I"/>
</dbReference>
<evidence type="ECO:0000313" key="10">
    <source>
        <dbReference type="Proteomes" id="UP000694660"/>
    </source>
</evidence>
<dbReference type="PIRSF" id="PIRSF002030">
    <property type="entry name" value="Globin_Protozoa/Cyanobacteria"/>
    <property type="match status" value="1"/>
</dbReference>
<keyword evidence="2 6" id="KW-0813">Transport</keyword>
<dbReference type="InterPro" id="IPR012292">
    <property type="entry name" value="Globin/Proto"/>
</dbReference>
<keyword evidence="3 6" id="KW-0349">Heme</keyword>
<comment type="caution">
    <text evidence="9">The sequence shown here is derived from an EMBL/GenBank/DDBJ whole genome shotgun (WGS) entry which is preliminary data.</text>
</comment>
<organism evidence="9 10">
    <name type="scientific">Denitromonas iodatirespirans</name>
    <dbReference type="NCBI Taxonomy" id="2795389"/>
    <lineage>
        <taxon>Bacteria</taxon>
        <taxon>Pseudomonadati</taxon>
        <taxon>Pseudomonadota</taxon>
        <taxon>Betaproteobacteria</taxon>
        <taxon>Rhodocyclales</taxon>
        <taxon>Zoogloeaceae</taxon>
        <taxon>Denitromonas</taxon>
    </lineage>
</organism>
<dbReference type="CDD" id="cd00454">
    <property type="entry name" value="TrHb1_N"/>
    <property type="match status" value="1"/>
</dbReference>
<evidence type="ECO:0000256" key="3">
    <source>
        <dbReference type="ARBA" id="ARBA00022617"/>
    </source>
</evidence>
<evidence type="ECO:0000256" key="4">
    <source>
        <dbReference type="ARBA" id="ARBA00022723"/>
    </source>
</evidence>
<name>A0A944DC10_DENI1</name>
<evidence type="ECO:0000256" key="8">
    <source>
        <dbReference type="PIRSR" id="PIRSR601486-1"/>
    </source>
</evidence>
<dbReference type="GO" id="GO:0005344">
    <property type="term" value="F:oxygen carrier activity"/>
    <property type="evidence" value="ECO:0007669"/>
    <property type="project" value="UniProtKB-UniRule"/>
</dbReference>
<feature type="binding site" description="proximal binding residue" evidence="7">
    <location>
        <position position="75"/>
    </location>
    <ligand>
        <name>heme</name>
        <dbReference type="ChEBI" id="CHEBI:30413"/>
    </ligand>
    <ligandPart>
        <name>Fe</name>
        <dbReference type="ChEBI" id="CHEBI:18248"/>
    </ligandPart>
</feature>
<evidence type="ECO:0000256" key="6">
    <source>
        <dbReference type="PIRNR" id="PIRNR002030"/>
    </source>
</evidence>
<proteinExistence type="inferred from homology"/>
<dbReference type="RefSeq" id="WP_214363650.1">
    <property type="nucleotide sequence ID" value="NZ_JAEKFT010000036.1"/>
</dbReference>
<comment type="similarity">
    <text evidence="1 6">Belongs to the truncated hemoglobin family. Group I subfamily.</text>
</comment>
<evidence type="ECO:0000313" key="9">
    <source>
        <dbReference type="EMBL" id="MBT0963719.1"/>
    </source>
</evidence>
<keyword evidence="6" id="KW-0561">Oxygen transport</keyword>
<evidence type="ECO:0000256" key="5">
    <source>
        <dbReference type="ARBA" id="ARBA00023004"/>
    </source>
</evidence>
<sequence>MTTTVAMSLYEKIGGAPAVDAAVDKFYDKVLADPRIKHFFVNTDMAKQRQHQKTFLTWAFGGQPGYNGRGMREAHKPLVDKLGLNDTHFDAVVENLATTLSELGVSDALIGEVAKIAESIRDEVLCR</sequence>
<dbReference type="InterPro" id="IPR009050">
    <property type="entry name" value="Globin-like_sf"/>
</dbReference>
<dbReference type="EMBL" id="JAEKFT010000036">
    <property type="protein sequence ID" value="MBT0963719.1"/>
    <property type="molecule type" value="Genomic_DNA"/>
</dbReference>
<evidence type="ECO:0000256" key="7">
    <source>
        <dbReference type="PIRSR" id="PIRSR002030-1"/>
    </source>
</evidence>
<dbReference type="Gene3D" id="1.10.490.10">
    <property type="entry name" value="Globins"/>
    <property type="match status" value="1"/>
</dbReference>
<feature type="binding site" description="distal binding residue" evidence="8">
    <location>
        <position position="75"/>
    </location>
    <ligand>
        <name>heme</name>
        <dbReference type="ChEBI" id="CHEBI:30413"/>
    </ligand>
    <ligandPart>
        <name>Fe</name>
        <dbReference type="ChEBI" id="CHEBI:18248"/>
    </ligandPart>
</feature>
<dbReference type="GO" id="GO:0019825">
    <property type="term" value="F:oxygen binding"/>
    <property type="evidence" value="ECO:0007669"/>
    <property type="project" value="InterPro"/>
</dbReference>
<dbReference type="Pfam" id="PF01152">
    <property type="entry name" value="Bac_globin"/>
    <property type="match status" value="1"/>
</dbReference>
<dbReference type="SUPFAM" id="SSF46458">
    <property type="entry name" value="Globin-like"/>
    <property type="match status" value="1"/>
</dbReference>
<dbReference type="GO" id="GO:0020037">
    <property type="term" value="F:heme binding"/>
    <property type="evidence" value="ECO:0007669"/>
    <property type="project" value="InterPro"/>
</dbReference>
<evidence type="ECO:0000256" key="2">
    <source>
        <dbReference type="ARBA" id="ARBA00022448"/>
    </source>
</evidence>
<keyword evidence="4 6" id="KW-0479">Metal-binding</keyword>
<reference evidence="10" key="1">
    <citation type="journal article" date="2022" name="ISME J.">
        <title>Genetic and phylogenetic analysis of dissimilatory iodate-reducing bacteria identifies potential niches across the world's oceans.</title>
        <authorList>
            <person name="Reyes-Umana V."/>
            <person name="Henning Z."/>
            <person name="Lee K."/>
            <person name="Barnum T.P."/>
            <person name="Coates J.D."/>
        </authorList>
    </citation>
    <scope>NUCLEOTIDE SEQUENCE [LARGE SCALE GENOMIC DNA]</scope>
    <source>
        <strain evidence="10">IR12</strain>
    </source>
</reference>
<dbReference type="GO" id="GO:0046872">
    <property type="term" value="F:metal ion binding"/>
    <property type="evidence" value="ECO:0007669"/>
    <property type="project" value="UniProtKB-UniRule"/>
</dbReference>
<feature type="binding site" description="distal binding residue" evidence="8">
    <location>
        <position position="51"/>
    </location>
    <ligand>
        <name>heme</name>
        <dbReference type="ChEBI" id="CHEBI:30413"/>
    </ligand>
    <ligandPart>
        <name>Fe</name>
        <dbReference type="ChEBI" id="CHEBI:18248"/>
    </ligandPart>
</feature>
<comment type="cofactor">
    <cofactor evidence="7">
        <name>heme</name>
        <dbReference type="ChEBI" id="CHEBI:30413"/>
    </cofactor>
    <text evidence="7">Binds 1 heme group per subunit.</text>
</comment>
<protein>
    <recommendedName>
        <fullName evidence="6">Group 1 truncated hemoglobin</fullName>
    </recommendedName>
</protein>